<comment type="caution">
    <text evidence="1">The sequence shown here is derived from an EMBL/GenBank/DDBJ whole genome shotgun (WGS) entry which is preliminary data.</text>
</comment>
<sequence>MALSDASGDSVALGNGGHHNLSANGNGPSNSSTPVSSGQDPLTAADCLPDGDQEVVVKDGGCKVQQRSHVVQRTNRPSQNGGVVKQKQLPEEPSPILPQKPRLLQPVPVLLLPLAAAPPPLLPALSLPLPPVLPLWTAGLPPLPEPRHRPRVRDGFFLPLLPLCLHILFTPMPILLTHPPPSVSNTSISSAGRSISRTRRLESALQGPFDSPK</sequence>
<dbReference type="EMBL" id="CM043808">
    <property type="protein sequence ID" value="KAI4802316.1"/>
    <property type="molecule type" value="Genomic_DNA"/>
</dbReference>
<protein>
    <submittedName>
        <fullName evidence="1">Uncharacterized protein</fullName>
    </submittedName>
</protein>
<gene>
    <name evidence="1" type="ORF">KUCAC02_020164</name>
</gene>
<reference evidence="1" key="1">
    <citation type="submission" date="2022-05" db="EMBL/GenBank/DDBJ databases">
        <title>Chromosome-level genome of Chaenocephalus aceratus.</title>
        <authorList>
            <person name="Park H."/>
        </authorList>
    </citation>
    <scope>NUCLEOTIDE SEQUENCE</scope>
    <source>
        <strain evidence="1">KU_202001</strain>
    </source>
</reference>
<name>A0ACB9VRX5_CHAAC</name>
<proteinExistence type="predicted"/>
<accession>A0ACB9VRX5</accession>
<keyword evidence="2" id="KW-1185">Reference proteome</keyword>
<feature type="non-terminal residue" evidence="1">
    <location>
        <position position="213"/>
    </location>
</feature>
<evidence type="ECO:0000313" key="1">
    <source>
        <dbReference type="EMBL" id="KAI4802316.1"/>
    </source>
</evidence>
<evidence type="ECO:0000313" key="2">
    <source>
        <dbReference type="Proteomes" id="UP001057452"/>
    </source>
</evidence>
<dbReference type="Proteomes" id="UP001057452">
    <property type="component" value="Chromosome 24"/>
</dbReference>
<organism evidence="1 2">
    <name type="scientific">Chaenocephalus aceratus</name>
    <name type="common">Blackfin icefish</name>
    <name type="synonym">Chaenichthys aceratus</name>
    <dbReference type="NCBI Taxonomy" id="36190"/>
    <lineage>
        <taxon>Eukaryota</taxon>
        <taxon>Metazoa</taxon>
        <taxon>Chordata</taxon>
        <taxon>Craniata</taxon>
        <taxon>Vertebrata</taxon>
        <taxon>Euteleostomi</taxon>
        <taxon>Actinopterygii</taxon>
        <taxon>Neopterygii</taxon>
        <taxon>Teleostei</taxon>
        <taxon>Neoteleostei</taxon>
        <taxon>Acanthomorphata</taxon>
        <taxon>Eupercaria</taxon>
        <taxon>Perciformes</taxon>
        <taxon>Notothenioidei</taxon>
        <taxon>Channichthyidae</taxon>
        <taxon>Chaenocephalus</taxon>
    </lineage>
</organism>